<sequence length="354" mass="38677">MAGMVADPFPHEAYAHFVDDVLVKHPREVAKIVGPIVGPVAREVDEALTILALVPGTWPYVAAMKALSLSARGCRGLYRYLIRSSESMGYTPDEDLEAIASRMTVEIMTRTTLITIAVDTSNASLPETLVAGASLPCPNLGIDSSSSNNIAVSRIENSQAAHGICNPIVNHVRIHGPQIVQATQVAQVIKELNYISTELRDGYAKYRRRLTAELDYGKDIVFHVLVPSWYKLCIREPLHFPADLYPLRIEGELYHGKMVVEMNLPAAPPLHPRGSFLDPGHWDTIAAGAALVTTMPSSGVGCHRCLSRSGRERGRGRSNRAWGIGCSSDLVCDCAESHRNNTFCDMSSCLRYAP</sequence>
<evidence type="ECO:0000313" key="1">
    <source>
        <dbReference type="EMBL" id="RAK71347.1"/>
    </source>
</evidence>
<organism evidence="1 2">
    <name type="scientific">Aspergillus fijiensis CBS 313.89</name>
    <dbReference type="NCBI Taxonomy" id="1448319"/>
    <lineage>
        <taxon>Eukaryota</taxon>
        <taxon>Fungi</taxon>
        <taxon>Dikarya</taxon>
        <taxon>Ascomycota</taxon>
        <taxon>Pezizomycotina</taxon>
        <taxon>Eurotiomycetes</taxon>
        <taxon>Eurotiomycetidae</taxon>
        <taxon>Eurotiales</taxon>
        <taxon>Aspergillaceae</taxon>
        <taxon>Aspergillus</taxon>
    </lineage>
</organism>
<dbReference type="RefSeq" id="XP_040795359.1">
    <property type="nucleotide sequence ID" value="XM_040946614.1"/>
</dbReference>
<evidence type="ECO:0000313" key="2">
    <source>
        <dbReference type="Proteomes" id="UP000249789"/>
    </source>
</evidence>
<gene>
    <name evidence="1" type="ORF">BO72DRAFT_463889</name>
</gene>
<reference evidence="1 2" key="1">
    <citation type="submission" date="2018-02" db="EMBL/GenBank/DDBJ databases">
        <title>The genomes of Aspergillus section Nigri reveals drivers in fungal speciation.</title>
        <authorList>
            <consortium name="DOE Joint Genome Institute"/>
            <person name="Vesth T.C."/>
            <person name="Nybo J."/>
            <person name="Theobald S."/>
            <person name="Brandl J."/>
            <person name="Frisvad J.C."/>
            <person name="Nielsen K.F."/>
            <person name="Lyhne E.K."/>
            <person name="Kogle M.E."/>
            <person name="Kuo A."/>
            <person name="Riley R."/>
            <person name="Clum A."/>
            <person name="Nolan M."/>
            <person name="Lipzen A."/>
            <person name="Salamov A."/>
            <person name="Henrissat B."/>
            <person name="Wiebenga A."/>
            <person name="De vries R.P."/>
            <person name="Grigoriev I.V."/>
            <person name="Mortensen U.H."/>
            <person name="Andersen M.R."/>
            <person name="Baker S.E."/>
        </authorList>
    </citation>
    <scope>NUCLEOTIDE SEQUENCE [LARGE SCALE GENOMIC DNA]</scope>
    <source>
        <strain evidence="1 2">CBS 313.89</strain>
    </source>
</reference>
<keyword evidence="2" id="KW-1185">Reference proteome</keyword>
<protein>
    <submittedName>
        <fullName evidence="1">Uncharacterized protein</fullName>
    </submittedName>
</protein>
<dbReference type="GeneID" id="63863947"/>
<proteinExistence type="predicted"/>
<name>A0A8G1RCR4_9EURO</name>
<dbReference type="OrthoDB" id="3852249at2759"/>
<dbReference type="AlphaFoldDB" id="A0A8G1RCR4"/>
<dbReference type="Proteomes" id="UP000249789">
    <property type="component" value="Unassembled WGS sequence"/>
</dbReference>
<dbReference type="VEuPathDB" id="FungiDB:BO72DRAFT_463889"/>
<dbReference type="EMBL" id="KZ824724">
    <property type="protein sequence ID" value="RAK71347.1"/>
    <property type="molecule type" value="Genomic_DNA"/>
</dbReference>
<accession>A0A8G1RCR4</accession>